<evidence type="ECO:0000256" key="5">
    <source>
        <dbReference type="ARBA" id="ARBA00022824"/>
    </source>
</evidence>
<dbReference type="PANTHER" id="PTHR13117">
    <property type="entry name" value="ENDOPLASMIC RETICULUM MULTISPAN TRANSMEMBRANE PROTEIN-RELATED"/>
    <property type="match status" value="1"/>
</dbReference>
<keyword evidence="12" id="KW-1185">Reference proteome</keyword>
<comment type="pathway">
    <text evidence="2">Protein modification; protein glycosylation.</text>
</comment>
<comment type="function">
    <text evidence="9 10">Intramembrane glycolipid transporter that operates in the biosynthetic pathway of dolichol-linked oligosaccharides, the glycan precursors employed in protein asparagine (N)-glycosylation. The sequential addition of sugars to dolichol pyrophosphate produces dolichol-linked oligosaccharides containing fourteen sugars, including two GlcNAcs, nine mannoses and three glucoses. Once assembled, the oligosaccharide is transferred from the lipid to nascent proteins by oligosaccharyltransferases. The assembly of dolichol-linked oligosaccharides begins on the cytosolic side of the endoplasmic reticulum membrane and finishes in its lumen. RFT1 could mediate the translocation of the cytosolically oriented intermediate DolPP-GlcNAc2Man5, produced by ALG11, into the ER lumen where dolichol-linked oligosaccharides assembly continues. However, the intramembrane lipid transporter activity could not be confirmed in vitro.</text>
</comment>
<keyword evidence="10" id="KW-0813">Transport</keyword>
<dbReference type="PANTHER" id="PTHR13117:SF5">
    <property type="entry name" value="PROTEIN RFT1 HOMOLOG"/>
    <property type="match status" value="1"/>
</dbReference>
<dbReference type="Proteomes" id="UP000811619">
    <property type="component" value="Unassembled WGS sequence"/>
</dbReference>
<comment type="similarity">
    <text evidence="3 10">Belongs to the RFT1 family.</text>
</comment>
<protein>
    <recommendedName>
        <fullName evidence="8 10">Man(5)GlcNAc(2)-PP-dolichol translocation protein RFT1</fullName>
    </recommendedName>
</protein>
<keyword evidence="7 10" id="KW-0472">Membrane</keyword>
<feature type="non-terminal residue" evidence="11">
    <location>
        <position position="112"/>
    </location>
</feature>
<feature type="transmembrane region" description="Helical" evidence="10">
    <location>
        <begin position="48"/>
        <end position="70"/>
    </location>
</feature>
<evidence type="ECO:0000313" key="11">
    <source>
        <dbReference type="EMBL" id="KAG5921549.1"/>
    </source>
</evidence>
<organism evidence="11 12">
    <name type="scientific">Claviceps africana</name>
    <dbReference type="NCBI Taxonomy" id="83212"/>
    <lineage>
        <taxon>Eukaryota</taxon>
        <taxon>Fungi</taxon>
        <taxon>Dikarya</taxon>
        <taxon>Ascomycota</taxon>
        <taxon>Pezizomycotina</taxon>
        <taxon>Sordariomycetes</taxon>
        <taxon>Hypocreomycetidae</taxon>
        <taxon>Hypocreales</taxon>
        <taxon>Clavicipitaceae</taxon>
        <taxon>Claviceps</taxon>
    </lineage>
</organism>
<dbReference type="EMBL" id="SRPY01000558">
    <property type="protein sequence ID" value="KAG5921549.1"/>
    <property type="molecule type" value="Genomic_DNA"/>
</dbReference>
<dbReference type="Pfam" id="PF04506">
    <property type="entry name" value="Rft-1"/>
    <property type="match status" value="1"/>
</dbReference>
<dbReference type="OrthoDB" id="9979195at2759"/>
<evidence type="ECO:0000256" key="4">
    <source>
        <dbReference type="ARBA" id="ARBA00022692"/>
    </source>
</evidence>
<evidence type="ECO:0000256" key="6">
    <source>
        <dbReference type="ARBA" id="ARBA00022989"/>
    </source>
</evidence>
<evidence type="ECO:0000256" key="9">
    <source>
        <dbReference type="ARBA" id="ARBA00045912"/>
    </source>
</evidence>
<evidence type="ECO:0000313" key="12">
    <source>
        <dbReference type="Proteomes" id="UP000811619"/>
    </source>
</evidence>
<feature type="transmembrane region" description="Helical" evidence="10">
    <location>
        <begin position="20"/>
        <end position="42"/>
    </location>
</feature>
<evidence type="ECO:0000256" key="2">
    <source>
        <dbReference type="ARBA" id="ARBA00004922"/>
    </source>
</evidence>
<gene>
    <name evidence="11" type="ORF">E4U42_005806</name>
</gene>
<evidence type="ECO:0000256" key="10">
    <source>
        <dbReference type="RuleBase" id="RU365067"/>
    </source>
</evidence>
<keyword evidence="6 10" id="KW-1133">Transmembrane helix</keyword>
<dbReference type="GO" id="GO:0034203">
    <property type="term" value="P:glycolipid translocation"/>
    <property type="evidence" value="ECO:0007669"/>
    <property type="project" value="TreeGrafter"/>
</dbReference>
<comment type="caution">
    <text evidence="10">Lacks conserved residue(s) required for the propagation of feature annotation.</text>
</comment>
<comment type="subcellular location">
    <subcellularLocation>
        <location evidence="1 10">Endoplasmic reticulum membrane</location>
        <topology evidence="1 10">Multi-pass membrane protein</topology>
    </subcellularLocation>
</comment>
<dbReference type="InterPro" id="IPR007594">
    <property type="entry name" value="RFT1"/>
</dbReference>
<evidence type="ECO:0000256" key="7">
    <source>
        <dbReference type="ARBA" id="ARBA00023136"/>
    </source>
</evidence>
<sequence>MAPSRDDATPVRTPTQRPSVVRGASLLILLQVASRLVTFVANQLLLRYLTAPLLGLATQLEVYYLSVLFFSRESLRVAVQRHGQRAGGQAVVNLGFLAVGLGVVASPALGWL</sequence>
<name>A0A8K0J393_9HYPO</name>
<dbReference type="GO" id="GO:0006488">
    <property type="term" value="P:dolichol-linked oligosaccharide biosynthetic process"/>
    <property type="evidence" value="ECO:0007669"/>
    <property type="project" value="InterPro"/>
</dbReference>
<evidence type="ECO:0000256" key="1">
    <source>
        <dbReference type="ARBA" id="ARBA00004477"/>
    </source>
</evidence>
<evidence type="ECO:0000256" key="8">
    <source>
        <dbReference type="ARBA" id="ARBA00044793"/>
    </source>
</evidence>
<dbReference type="GO" id="GO:0005789">
    <property type="term" value="C:endoplasmic reticulum membrane"/>
    <property type="evidence" value="ECO:0007669"/>
    <property type="project" value="UniProtKB-SubCell"/>
</dbReference>
<feature type="transmembrane region" description="Helical" evidence="10">
    <location>
        <begin position="91"/>
        <end position="111"/>
    </location>
</feature>
<accession>A0A8K0J393</accession>
<proteinExistence type="inferred from homology"/>
<keyword evidence="4 10" id="KW-0812">Transmembrane</keyword>
<keyword evidence="5 10" id="KW-0256">Endoplasmic reticulum</keyword>
<reference evidence="11" key="1">
    <citation type="journal article" date="2020" name="bioRxiv">
        <title>Whole genome comparisons of ergot fungi reveals the divergence and evolution of species within the genus Claviceps are the result of varying mechanisms driving genome evolution and host range expansion.</title>
        <authorList>
            <person name="Wyka S.A."/>
            <person name="Mondo S.J."/>
            <person name="Liu M."/>
            <person name="Dettman J."/>
            <person name="Nalam V."/>
            <person name="Broders K.D."/>
        </authorList>
    </citation>
    <scope>NUCLEOTIDE SEQUENCE</scope>
    <source>
        <strain evidence="11">CCC 489</strain>
    </source>
</reference>
<comment type="caution">
    <text evidence="11">The sequence shown here is derived from an EMBL/GenBank/DDBJ whole genome shotgun (WGS) entry which is preliminary data.</text>
</comment>
<evidence type="ECO:0000256" key="3">
    <source>
        <dbReference type="ARBA" id="ARBA00010288"/>
    </source>
</evidence>
<dbReference type="AlphaFoldDB" id="A0A8K0J393"/>